<dbReference type="SUPFAM" id="SSF50814">
    <property type="entry name" value="Lipocalins"/>
    <property type="match status" value="2"/>
</dbReference>
<dbReference type="PANTHER" id="PTHR33404">
    <property type="entry name" value="CELL DIVISION TOPOLOGICAL SPECIFICITY FACTOR HOMOLOG, CHLOROPLASTIC"/>
    <property type="match status" value="1"/>
</dbReference>
<keyword evidence="4" id="KW-1185">Reference proteome</keyword>
<proteinExistence type="predicted"/>
<dbReference type="InterPro" id="IPR048378">
    <property type="entry name" value="BFA1-like_C"/>
</dbReference>
<dbReference type="Pfam" id="PF21053">
    <property type="entry name" value="BFA1_C"/>
    <property type="match status" value="1"/>
</dbReference>
<protein>
    <submittedName>
        <fullName evidence="3">DUF3598 family protein</fullName>
    </submittedName>
</protein>
<evidence type="ECO:0000313" key="3">
    <source>
        <dbReference type="EMBL" id="WAL60224.1"/>
    </source>
</evidence>
<sequence length="280" mass="31694">MSLDASTSQWERLLLNLGAWQGSFSRFSPQGVLQEDTPTLVTLEGLNENQTIRQTIQLFSLATGELVQNKVLEYSSLSRSTLFFADGAFSQGSMQFAPFSEFGAELGFIQSDRRLRLVQLFDKDGHFSRLTLIREHRQHTPKTERPPLSVEMLLGNWQGTAITLYPDWRTPEGYVTSLQVHREGNLLRQQLTTPQWELVSTGEIAGSIVRFQQGHYPIQLLLLPDGASSNTPLTIPKGEPFFLEAGWLIAKNLRQRMIRRYDAKGGWVSLTLVTERKVEA</sequence>
<reference evidence="3" key="1">
    <citation type="submission" date="2022-12" db="EMBL/GenBank/DDBJ databases">
        <title>Polyphasic identification of a Novel Hot-Spring Cyanobacterium Ocullathermofonsia sinensis gen nov. sp. nov. and Genomic Insights on its Adaptations to the Thermal Habitat.</title>
        <authorList>
            <person name="Daroch M."/>
            <person name="Tang J."/>
            <person name="Jiang Y."/>
        </authorList>
    </citation>
    <scope>NUCLEOTIDE SEQUENCE</scope>
    <source>
        <strain evidence="3">PKUAC-SCTA174</strain>
    </source>
</reference>
<dbReference type="GO" id="GO:0005886">
    <property type="term" value="C:plasma membrane"/>
    <property type="evidence" value="ECO:0007669"/>
    <property type="project" value="TreeGrafter"/>
</dbReference>
<dbReference type="Gene3D" id="2.40.128.20">
    <property type="match status" value="2"/>
</dbReference>
<dbReference type="EMBL" id="CP113797">
    <property type="protein sequence ID" value="WAL60224.1"/>
    <property type="molecule type" value="Genomic_DNA"/>
</dbReference>
<dbReference type="PANTHER" id="PTHR33404:SF1">
    <property type="entry name" value="SLL0497 PROTEIN"/>
    <property type="match status" value="1"/>
</dbReference>
<accession>A0A9E8ZE49</accession>
<organism evidence="3 4">
    <name type="scientific">Thermocoleostomius sinensis A174</name>
    <dbReference type="NCBI Taxonomy" id="2016057"/>
    <lineage>
        <taxon>Bacteria</taxon>
        <taxon>Bacillati</taxon>
        <taxon>Cyanobacteriota</taxon>
        <taxon>Cyanophyceae</taxon>
        <taxon>Oculatellales</taxon>
        <taxon>Oculatellaceae</taxon>
        <taxon>Thermocoleostomius</taxon>
    </lineage>
</organism>
<evidence type="ECO:0000313" key="4">
    <source>
        <dbReference type="Proteomes" id="UP001163152"/>
    </source>
</evidence>
<feature type="domain" description="DUF3598" evidence="1">
    <location>
        <begin position="7"/>
        <end position="140"/>
    </location>
</feature>
<name>A0A9E8ZE49_9CYAN</name>
<dbReference type="KEGG" id="tsin:OXH18_24160"/>
<evidence type="ECO:0000259" key="2">
    <source>
        <dbReference type="Pfam" id="PF21053"/>
    </source>
</evidence>
<dbReference type="Pfam" id="PF12204">
    <property type="entry name" value="DUF3598_N"/>
    <property type="match status" value="1"/>
</dbReference>
<dbReference type="InterPro" id="IPR022017">
    <property type="entry name" value="BFA1-like_DUF3598"/>
</dbReference>
<dbReference type="InterPro" id="IPR012674">
    <property type="entry name" value="Calycin"/>
</dbReference>
<dbReference type="AlphaFoldDB" id="A0A9E8ZE49"/>
<gene>
    <name evidence="3" type="ORF">OXH18_24160</name>
</gene>
<evidence type="ECO:0000259" key="1">
    <source>
        <dbReference type="Pfam" id="PF12204"/>
    </source>
</evidence>
<dbReference type="RefSeq" id="WP_268610088.1">
    <property type="nucleotide sequence ID" value="NZ_CP113797.1"/>
</dbReference>
<dbReference type="Proteomes" id="UP001163152">
    <property type="component" value="Chromosome"/>
</dbReference>
<dbReference type="GO" id="GO:0000918">
    <property type="term" value="P:division septum site selection"/>
    <property type="evidence" value="ECO:0007669"/>
    <property type="project" value="TreeGrafter"/>
</dbReference>
<feature type="domain" description="Biogenesis factor required for ATP synthase 1-like C-terminal" evidence="2">
    <location>
        <begin position="144"/>
        <end position="278"/>
    </location>
</feature>